<name>A0A1U7IMQ5_9CYAN</name>
<dbReference type="GO" id="GO:1902201">
    <property type="term" value="P:negative regulation of bacterial-type flagellum-dependent cell motility"/>
    <property type="evidence" value="ECO:0007669"/>
    <property type="project" value="TreeGrafter"/>
</dbReference>
<dbReference type="SMART" id="SM00267">
    <property type="entry name" value="GGDEF"/>
    <property type="match status" value="1"/>
</dbReference>
<dbReference type="AlphaFoldDB" id="A0A1U7IMQ5"/>
<feature type="domain" description="GGDEF" evidence="5">
    <location>
        <begin position="891"/>
        <end position="1028"/>
    </location>
</feature>
<dbReference type="InterPro" id="IPR029787">
    <property type="entry name" value="Nucleotide_cyclase"/>
</dbReference>
<dbReference type="InterPro" id="IPR013767">
    <property type="entry name" value="PAS_fold"/>
</dbReference>
<dbReference type="CDD" id="cd01949">
    <property type="entry name" value="GGDEF"/>
    <property type="match status" value="1"/>
</dbReference>
<gene>
    <name evidence="6" type="ORF">NIES2119_08455</name>
</gene>
<feature type="transmembrane region" description="Helical" evidence="1">
    <location>
        <begin position="20"/>
        <end position="42"/>
    </location>
</feature>
<dbReference type="RefSeq" id="WP_073593031.1">
    <property type="nucleotide sequence ID" value="NZ_MRCE01000007.1"/>
</dbReference>
<dbReference type="Gene3D" id="6.10.340.10">
    <property type="match status" value="1"/>
</dbReference>
<dbReference type="PROSITE" id="PS50887">
    <property type="entry name" value="GGDEF"/>
    <property type="match status" value="1"/>
</dbReference>
<keyword evidence="1" id="KW-0812">Transmembrane</keyword>
<feature type="domain" description="PAS" evidence="2">
    <location>
        <begin position="721"/>
        <end position="777"/>
    </location>
</feature>
<reference evidence="6 7" key="1">
    <citation type="submission" date="2016-11" db="EMBL/GenBank/DDBJ databases">
        <title>Draft Genome Sequences of Nine Cyanobacterial Strains from Diverse Habitats.</title>
        <authorList>
            <person name="Zhu T."/>
            <person name="Hou S."/>
            <person name="Lu X."/>
            <person name="Hess W.R."/>
        </authorList>
    </citation>
    <scope>NUCLEOTIDE SEQUENCE [LARGE SCALE GENOMIC DNA]</scope>
    <source>
        <strain evidence="6 7">IAM M-71</strain>
    </source>
</reference>
<dbReference type="InterPro" id="IPR000160">
    <property type="entry name" value="GGDEF_dom"/>
</dbReference>
<dbReference type="GO" id="GO:0006355">
    <property type="term" value="P:regulation of DNA-templated transcription"/>
    <property type="evidence" value="ECO:0007669"/>
    <property type="project" value="InterPro"/>
</dbReference>
<dbReference type="SUPFAM" id="SSF55073">
    <property type="entry name" value="Nucleotide cyclase"/>
    <property type="match status" value="1"/>
</dbReference>
<dbReference type="Pfam" id="PF13426">
    <property type="entry name" value="PAS_9"/>
    <property type="match status" value="1"/>
</dbReference>
<evidence type="ECO:0008006" key="8">
    <source>
        <dbReference type="Google" id="ProtNLM"/>
    </source>
</evidence>
<dbReference type="Gene3D" id="3.30.450.20">
    <property type="entry name" value="PAS domain"/>
    <property type="match status" value="4"/>
</dbReference>
<comment type="caution">
    <text evidence="6">The sequence shown here is derived from an EMBL/GenBank/DDBJ whole genome shotgun (WGS) entry which is preliminary data.</text>
</comment>
<dbReference type="EMBL" id="MRCE01000007">
    <property type="protein sequence ID" value="OKH38621.1"/>
    <property type="molecule type" value="Genomic_DNA"/>
</dbReference>
<evidence type="ECO:0000259" key="4">
    <source>
        <dbReference type="PROSITE" id="PS50885"/>
    </source>
</evidence>
<dbReference type="CDD" id="cd06225">
    <property type="entry name" value="HAMP"/>
    <property type="match status" value="1"/>
</dbReference>
<evidence type="ECO:0000259" key="3">
    <source>
        <dbReference type="PROSITE" id="PS50113"/>
    </source>
</evidence>
<dbReference type="SMART" id="SM00091">
    <property type="entry name" value="PAS"/>
    <property type="match status" value="2"/>
</dbReference>
<dbReference type="SMART" id="SM00086">
    <property type="entry name" value="PAC"/>
    <property type="match status" value="3"/>
</dbReference>
<dbReference type="NCBIfam" id="TIGR00229">
    <property type="entry name" value="sensory_box"/>
    <property type="match status" value="3"/>
</dbReference>
<dbReference type="PROSITE" id="PS50112">
    <property type="entry name" value="PAS"/>
    <property type="match status" value="2"/>
</dbReference>
<dbReference type="STRING" id="454136.NIES2119_08455"/>
<dbReference type="InterPro" id="IPR001610">
    <property type="entry name" value="PAC"/>
</dbReference>
<dbReference type="OrthoDB" id="436222at2"/>
<dbReference type="PANTHER" id="PTHR45138">
    <property type="entry name" value="REGULATORY COMPONENTS OF SENSORY TRANSDUCTION SYSTEM"/>
    <property type="match status" value="1"/>
</dbReference>
<dbReference type="GO" id="GO:0052621">
    <property type="term" value="F:diguanylate cyclase activity"/>
    <property type="evidence" value="ECO:0007669"/>
    <property type="project" value="TreeGrafter"/>
</dbReference>
<dbReference type="GO" id="GO:0005886">
    <property type="term" value="C:plasma membrane"/>
    <property type="evidence" value="ECO:0007669"/>
    <property type="project" value="TreeGrafter"/>
</dbReference>
<sequence>MLYFLLRWLNIRQKQVNLRSVLVVPFVLQTVGIVSLVGYLSFQSGQKAVENLANQMMAQVGERISDRLTNYLSLPHQVVATNNLAVKQLTLNPQNFLQLRQQLWQQMILNSSLASNYFWSTQGEAIGYGRILTEESRQKAEKLTKEKLSIGTIYLMEISKNNLNQRKFFLVDNQGNPQKLVYTLPDNFRQLPWFSYAKEKGKQTWTPIFIYHANFILGMQASVPIYQPKGKFQGLFTSSFSLADISTFLNKLKFSPTGQTFIMERSGKLVATSTLESPIFPQKKSKQQRLLAVNSQDAKTREIAQKLRKKFSNYQNWKTVKELSLTYKNQRQFIRVIPYQDLYGLDWLIIIIVPESDFMNEIKANTWKTIFLSVGALGIAIALGLFTANQITIRITQINQASQAMALGNLGQHLSTESQVKELRELAQSFNLMAEQLRDSFNQIKTAFLDSEEKFTTIFRTSPDPIAILTLVEGRIIEINNHCTDFFGCSREDLIGYTTLELGIWNNLKDRKTFRKILQNQGRVDNLEVNFKLKSKSIRTVLISAEICNLEGRDCAIVLIKDISDRKRVEAALRQSKAQLELFFSQSLDGFFFMMLDRPVKWDETVDKEQVLDYIFTHQKVTKVNDAMLEQYRASREQFIGLTPNDFFAHNLNEGRQVWRNFFDAGQLHIETDERRFDGSQIWIEGYYICLYNEQGEITGHFGVQRDVSERKLAEVALRESEERFRNLFENSPVAYQSLDKEGCFIEVNSELCDLLGYTREEIIGKSFGDFWSQENKYIFSKKFACFKNDGITRSELRLIQKYGAEITVLLEGRVQYDNNGQFLKTHCILYNITERKEMEKVLRLTRAKLLQANRKLEKLVNIDSLTQIANRRRFDDYLKKEWQRLLREQKILSLIMFDVDYFKRYNDRYGHQEGDECLIKIAQAAQKALYRPTDLVARYGGEEFAVILPNTNQAGAIMVAERIREAIKKLSIPHSGSEVSDRVTISLGIASLIPKAEICSEILVEQADQALYIAKNQGRDRFFVTSINR</sequence>
<dbReference type="Pfam" id="PF00990">
    <property type="entry name" value="GGDEF"/>
    <property type="match status" value="1"/>
</dbReference>
<evidence type="ECO:0000313" key="7">
    <source>
        <dbReference type="Proteomes" id="UP000185860"/>
    </source>
</evidence>
<dbReference type="Proteomes" id="UP000185860">
    <property type="component" value="Unassembled WGS sequence"/>
</dbReference>
<keyword evidence="1" id="KW-1133">Transmembrane helix</keyword>
<dbReference type="InterPro" id="IPR043128">
    <property type="entry name" value="Rev_trsase/Diguanyl_cyclase"/>
</dbReference>
<dbReference type="Pfam" id="PF00989">
    <property type="entry name" value="PAS"/>
    <property type="match status" value="2"/>
</dbReference>
<keyword evidence="1" id="KW-0472">Membrane</keyword>
<dbReference type="InterPro" id="IPR000014">
    <property type="entry name" value="PAS"/>
</dbReference>
<dbReference type="GO" id="GO:0043709">
    <property type="term" value="P:cell adhesion involved in single-species biofilm formation"/>
    <property type="evidence" value="ECO:0007669"/>
    <property type="project" value="TreeGrafter"/>
</dbReference>
<dbReference type="SUPFAM" id="SSF158472">
    <property type="entry name" value="HAMP domain-like"/>
    <property type="match status" value="1"/>
</dbReference>
<dbReference type="InterPro" id="IPR003660">
    <property type="entry name" value="HAMP_dom"/>
</dbReference>
<feature type="domain" description="PAC" evidence="3">
    <location>
        <begin position="668"/>
        <end position="720"/>
    </location>
</feature>
<evidence type="ECO:0000313" key="6">
    <source>
        <dbReference type="EMBL" id="OKH38621.1"/>
    </source>
</evidence>
<dbReference type="InterPro" id="IPR050469">
    <property type="entry name" value="Diguanylate_Cyclase"/>
</dbReference>
<dbReference type="NCBIfam" id="TIGR00254">
    <property type="entry name" value="GGDEF"/>
    <property type="match status" value="1"/>
</dbReference>
<feature type="domain" description="PAS" evidence="2">
    <location>
        <begin position="451"/>
        <end position="500"/>
    </location>
</feature>
<dbReference type="FunFam" id="3.30.70.270:FF:000001">
    <property type="entry name" value="Diguanylate cyclase domain protein"/>
    <property type="match status" value="1"/>
</dbReference>
<dbReference type="PANTHER" id="PTHR45138:SF9">
    <property type="entry name" value="DIGUANYLATE CYCLASE DGCM-RELATED"/>
    <property type="match status" value="1"/>
</dbReference>
<feature type="domain" description="PAC" evidence="3">
    <location>
        <begin position="793"/>
        <end position="845"/>
    </location>
</feature>
<dbReference type="InterPro" id="IPR035965">
    <property type="entry name" value="PAS-like_dom_sf"/>
</dbReference>
<dbReference type="GO" id="GO:0007165">
    <property type="term" value="P:signal transduction"/>
    <property type="evidence" value="ECO:0007669"/>
    <property type="project" value="InterPro"/>
</dbReference>
<dbReference type="PROSITE" id="PS50113">
    <property type="entry name" value="PAC"/>
    <property type="match status" value="2"/>
</dbReference>
<accession>A0A1U7IMQ5</accession>
<dbReference type="SMART" id="SM00304">
    <property type="entry name" value="HAMP"/>
    <property type="match status" value="1"/>
</dbReference>
<dbReference type="Gene3D" id="3.30.70.270">
    <property type="match status" value="1"/>
</dbReference>
<dbReference type="Pfam" id="PF00672">
    <property type="entry name" value="HAMP"/>
    <property type="match status" value="1"/>
</dbReference>
<dbReference type="InterPro" id="IPR000700">
    <property type="entry name" value="PAS-assoc_C"/>
</dbReference>
<evidence type="ECO:0000256" key="1">
    <source>
        <dbReference type="SAM" id="Phobius"/>
    </source>
</evidence>
<protein>
    <recommendedName>
        <fullName evidence="8">Diguanylate cyclase</fullName>
    </recommendedName>
</protein>
<organism evidence="6 7">
    <name type="scientific">[Phormidium ambiguum] IAM M-71</name>
    <dbReference type="NCBI Taxonomy" id="454136"/>
    <lineage>
        <taxon>Bacteria</taxon>
        <taxon>Bacillati</taxon>
        <taxon>Cyanobacteriota</taxon>
        <taxon>Cyanophyceae</taxon>
        <taxon>Oscillatoriophycideae</taxon>
        <taxon>Aerosakkonematales</taxon>
        <taxon>Aerosakkonemataceae</taxon>
        <taxon>Floridanema</taxon>
    </lineage>
</organism>
<dbReference type="SUPFAM" id="SSF55785">
    <property type="entry name" value="PYP-like sensor domain (PAS domain)"/>
    <property type="match status" value="3"/>
</dbReference>
<dbReference type="CDD" id="cd00130">
    <property type="entry name" value="PAS"/>
    <property type="match status" value="3"/>
</dbReference>
<evidence type="ECO:0000259" key="2">
    <source>
        <dbReference type="PROSITE" id="PS50112"/>
    </source>
</evidence>
<evidence type="ECO:0000259" key="5">
    <source>
        <dbReference type="PROSITE" id="PS50887"/>
    </source>
</evidence>
<proteinExistence type="predicted"/>
<feature type="domain" description="HAMP" evidence="4">
    <location>
        <begin position="389"/>
        <end position="442"/>
    </location>
</feature>
<dbReference type="PROSITE" id="PS50885">
    <property type="entry name" value="HAMP"/>
    <property type="match status" value="1"/>
</dbReference>